<dbReference type="GO" id="GO:0055036">
    <property type="term" value="C:virion membrane"/>
    <property type="evidence" value="ECO:0007669"/>
    <property type="project" value="UniProtKB-SubCell"/>
</dbReference>
<dbReference type="GO" id="GO:0044167">
    <property type="term" value="C:host cell endoplasmic reticulum membrane"/>
    <property type="evidence" value="ECO:0007669"/>
    <property type="project" value="UniProtKB-SubCell"/>
</dbReference>
<keyword evidence="10" id="KW-0946">Virion</keyword>
<dbReference type="InterPro" id="IPR026400">
    <property type="entry name" value="Bunya_nonstruc_pro_NSm"/>
</dbReference>
<dbReference type="NCBIfam" id="TIGR04210">
    <property type="entry name" value="bunya_NSm"/>
    <property type="match status" value="1"/>
</dbReference>
<evidence type="ECO:0000256" key="2">
    <source>
        <dbReference type="ARBA" id="ARBA00004252"/>
    </source>
</evidence>
<keyword evidence="11" id="KW-1043">Host membrane</keyword>
<proteinExistence type="predicted"/>
<dbReference type="GO" id="GO:0046718">
    <property type="term" value="P:symbiont entry into host cell"/>
    <property type="evidence" value="ECO:0007669"/>
    <property type="project" value="UniProtKB-KW"/>
</dbReference>
<evidence type="ECO:0000256" key="8">
    <source>
        <dbReference type="ARBA" id="ARBA00022804"/>
    </source>
</evidence>
<evidence type="ECO:0000256" key="12">
    <source>
        <dbReference type="ARBA" id="ARBA00022989"/>
    </source>
</evidence>
<evidence type="ECO:0000256" key="11">
    <source>
        <dbReference type="ARBA" id="ARBA00022870"/>
    </source>
</evidence>
<evidence type="ECO:0000256" key="7">
    <source>
        <dbReference type="ARBA" id="ARBA00022729"/>
    </source>
</evidence>
<dbReference type="GO" id="GO:0019062">
    <property type="term" value="P:virion attachment to host cell"/>
    <property type="evidence" value="ECO:0007669"/>
    <property type="project" value="UniProtKB-KW"/>
</dbReference>
<reference evidence="21" key="1">
    <citation type="submission" date="2016-06" db="EMBL/GenBank/DDBJ databases">
        <authorList>
            <person name="Kjaerup R.B."/>
            <person name="Dalgaard T.S."/>
            <person name="Juul-Madsen H.R."/>
        </authorList>
    </citation>
    <scope>NUCLEOTIDE SEQUENCE</scope>
    <source>
        <strain evidence="21">2761_SA11</strain>
    </source>
</reference>
<keyword evidence="14" id="KW-0325">Glycoprotein</keyword>
<keyword evidence="8" id="KW-1161">Viral attachment to host cell</keyword>
<evidence type="ECO:0000256" key="13">
    <source>
        <dbReference type="ARBA" id="ARBA00023136"/>
    </source>
</evidence>
<accession>A0A1X9JFW5</accession>
<evidence type="ECO:0000256" key="16">
    <source>
        <dbReference type="ARBA" id="ARBA00023296"/>
    </source>
</evidence>
<evidence type="ECO:0000256" key="1">
    <source>
        <dbReference type="ARBA" id="ARBA00004182"/>
    </source>
</evidence>
<feature type="transmembrane region" description="Helical" evidence="18">
    <location>
        <begin position="312"/>
        <end position="333"/>
    </location>
</feature>
<dbReference type="GO" id="GO:0044003">
    <property type="term" value="P:symbiont-mediated perturbation of host process"/>
    <property type="evidence" value="ECO:0007669"/>
    <property type="project" value="InterPro"/>
</dbReference>
<evidence type="ECO:0000313" key="21">
    <source>
        <dbReference type="EMBL" id="AQM74143.1"/>
    </source>
</evidence>
<evidence type="ECO:0000256" key="17">
    <source>
        <dbReference type="ARBA" id="ARBA00031199"/>
    </source>
</evidence>
<feature type="transmembrane region" description="Helical" evidence="18">
    <location>
        <begin position="366"/>
        <end position="387"/>
    </location>
</feature>
<keyword evidence="15" id="KW-1038">Host endoplasmic reticulum</keyword>
<keyword evidence="16" id="KW-1160">Virus entry into host cell</keyword>
<keyword evidence="12 18" id="KW-1133">Transmembrane helix</keyword>
<dbReference type="Pfam" id="PF03557">
    <property type="entry name" value="Bunya_G1"/>
    <property type="match status" value="1"/>
</dbReference>
<evidence type="ECO:0000256" key="10">
    <source>
        <dbReference type="ARBA" id="ARBA00022844"/>
    </source>
</evidence>
<evidence type="ECO:0000256" key="3">
    <source>
        <dbReference type="ARBA" id="ARBA00004625"/>
    </source>
</evidence>
<dbReference type="GO" id="GO:0044178">
    <property type="term" value="C:host cell Golgi membrane"/>
    <property type="evidence" value="ECO:0007669"/>
    <property type="project" value="UniProtKB-SubCell"/>
</dbReference>
<evidence type="ECO:0000256" key="9">
    <source>
        <dbReference type="ARBA" id="ARBA00022812"/>
    </source>
</evidence>
<evidence type="ECO:0000259" key="20">
    <source>
        <dbReference type="Pfam" id="PF03563"/>
    </source>
</evidence>
<keyword evidence="5" id="KW-0945">Host-virus interaction</keyword>
<feature type="domain" description="Bunyavirus glycoprotein G1" evidence="19">
    <location>
        <begin position="536"/>
        <end position="1360"/>
    </location>
</feature>
<feature type="domain" description="Bunyavirus glycoprotein G2" evidence="20">
    <location>
        <begin position="23"/>
        <end position="303"/>
    </location>
</feature>
<evidence type="ECO:0000256" key="15">
    <source>
        <dbReference type="ARBA" id="ARBA00023184"/>
    </source>
</evidence>
<protein>
    <recommendedName>
        <fullName evidence="4">Envelopment polyprotein</fullName>
    </recommendedName>
    <alternativeName>
        <fullName evidence="17">M polyprotein</fullName>
    </alternativeName>
</protein>
<evidence type="ECO:0000256" key="4">
    <source>
        <dbReference type="ARBA" id="ARBA00015294"/>
    </source>
</evidence>
<evidence type="ECO:0000256" key="5">
    <source>
        <dbReference type="ARBA" id="ARBA00022581"/>
    </source>
</evidence>
<evidence type="ECO:0000259" key="19">
    <source>
        <dbReference type="Pfam" id="PF03557"/>
    </source>
</evidence>
<sequence length="1421" mass="162516">MTLKLLILILLLARSIQNPIYSKCFTDGDTIQKLRMDHGVAELCMRDDISLFKITSEQLTNETGATYLNEATRKFIISDWHDCRPRKTLGGNINILDLEDGMVARLITYSCTNDCLISLDKEHGQVVLHTTGLNRYELTGTTTVSGWFKTKTHINLYQTCEHIKVICGTKSLQFHACFKRHMSCIRSIHQVLLPNFIAVSICENLELIILLSLILLIFGILNILMKTYLCYLMLPVFIPVAYVYGYCYNRRSRPCKSCGLAKHPFTKCTTHCVCGARFETSDRMRIHRESGLCQGYKSMSAARILCKSKGSASILAIILALLILSFVTPINAYKNIKKISNDTDLVLKFYKLEENMHIFETVLDKLLNHTIIICVVTILTIGTLINCKNLLISLWVKRCQYCDLFHRGASEKEGVETKYCYCCSCGYKESAFDFHQTNVKCTSKFRIRNIMAALCIISVLHIVSNSILLIEASKACCEKQEQDIDCIQSLQDQTCRTTDEAIKHLKESNCLHPIEEKWAKESNLENLGYSEFATKFENYHALYIAEKIWNSKNCNYYTKLDTNTDPIQLPWRMKIQTLHPIFCVNNKLPNICKCFALNWADCKLSDDHLREFKNYVKDNQVLAKKDTDYLVQLFLEIFPGTTSSYFLNSLRNNDRDDVNKLLRKLIIKFQQNKMLQTVLLSIEALINETSITFSESDFNSYYKLKNSVSTRETFVKWNKTEPSEERIKCNGQLFKYACKTNLGTQIMFDSVICEESSKDPGIYDSTNTRYFKVSQSFCVNDKYCIGKFKPLSKEQLEQIKNLNCYMENYKEDEGSYYTKTISKCKVKKFGYGLMKSKRTDLILCDNNYIYPVGPKSSHSDDVMIGVHCLTKECAGEKYAIHQSNLEDIQWYEPSVKSYKPTVHEHNTLMEYEKAILDSIQEDFQIHNFKPTKNLPHIVPQYRYITLRGIETDEGLEESYIDFEIPALSGSAIGFNIIAKDSKETLFNIIVHVNIAKRVGTYALSYKTGPTMNINVEHNEKCTGNCPVNITTKPNWLTFSKEHSSQWGCEEFGCLAINEGCVYGACQDILKLESKVMKKSGSESTVVEICISLPSNNYCTQVSSIEAVYTKYFEAQLIRQDYDDMPNLILVKSHKVYSGAINSLGNFAKGCGSVQQTREKLMGAGSVKFDYLCHAASRKEIIIRKCYDNYYESCQALDEWRGGVMEDNEEEVILEENKKLMGNIKVKFKMGDVKYKTFTKEATFDVGGKCVGCINCMEGIICSLDILVENRIVCPISTTCKLFYDTLLLEPSIKDYHIKMICYSDKDPEIKFKICKKDFKVKITYTKGSDSIDINHGDQTAYIDEVDNRCGTWLCKAYDQGFSGLFDGFFSWFGTASKVVIGILIFIVGLLILKYAIIPIAKLVAILLQRHEKEYQLENKLK</sequence>
<reference evidence="21" key="2">
    <citation type="journal article" date="2017" name="J. Gen. Virol.">
        <title>Isolation of a novel orthobunyavirus from bat flies (Eucampsipoda africana).</title>
        <authorList>
            <person name="Jansen van Vuren P."/>
            <person name="Wiley M.R."/>
            <person name="Palacios G."/>
            <person name="Storm N."/>
            <person name="Markotter W."/>
            <person name="Birkhead M."/>
            <person name="Kemp A."/>
            <person name="Paweska J.T."/>
        </authorList>
    </citation>
    <scope>NUCLEOTIDE SEQUENCE</scope>
    <source>
        <strain evidence="21">2761_SA11</strain>
    </source>
</reference>
<feature type="transmembrane region" description="Helical" evidence="18">
    <location>
        <begin position="450"/>
        <end position="470"/>
    </location>
</feature>
<dbReference type="Pfam" id="PF03563">
    <property type="entry name" value="Bunya_G2"/>
    <property type="match status" value="1"/>
</dbReference>
<evidence type="ECO:0000256" key="14">
    <source>
        <dbReference type="ARBA" id="ARBA00023180"/>
    </source>
</evidence>
<feature type="transmembrane region" description="Helical" evidence="18">
    <location>
        <begin position="1368"/>
        <end position="1392"/>
    </location>
</feature>
<dbReference type="EMBL" id="KX470555">
    <property type="protein sequence ID" value="AQM74143.1"/>
    <property type="molecule type" value="Genomic_RNA"/>
</dbReference>
<evidence type="ECO:0000256" key="6">
    <source>
        <dbReference type="ARBA" id="ARBA00022692"/>
    </source>
</evidence>
<comment type="subcellular location">
    <subcellularLocation>
        <location evidence="2">Host Golgi apparatus membrane</location>
        <topology evidence="2">Multi-pass membrane protein</topology>
    </subcellularLocation>
    <subcellularLocation>
        <location evidence="3">Host endoplasmic reticulum membrane</location>
    </subcellularLocation>
    <subcellularLocation>
        <location evidence="1">Virion membrane</location>
    </subcellularLocation>
</comment>
<name>A0A1X9JFW5_9VIRU</name>
<dbReference type="InterPro" id="IPR005168">
    <property type="entry name" value="Bunya_G2"/>
</dbReference>
<evidence type="ECO:0000256" key="18">
    <source>
        <dbReference type="SAM" id="Phobius"/>
    </source>
</evidence>
<keyword evidence="6 18" id="KW-0812">Transmembrane</keyword>
<keyword evidence="13 18" id="KW-0472">Membrane</keyword>
<keyword evidence="9" id="KW-1040">Host Golgi apparatus</keyword>
<organism evidence="21">
    <name type="scientific">Wolkberg virus</name>
    <dbReference type="NCBI Taxonomy" id="1867943"/>
    <lineage>
        <taxon>Viruses</taxon>
        <taxon>Riboviria</taxon>
        <taxon>Orthornavirae</taxon>
        <taxon>Negarnaviricota</taxon>
        <taxon>Polyploviricotina</taxon>
        <taxon>Bunyaviricetes</taxon>
        <taxon>Elliovirales</taxon>
        <taxon>Peribunyaviridae</taxon>
        <taxon>Orthobunyavirus</taxon>
        <taxon>Orthobunyavirus wolkbergense</taxon>
    </lineage>
</organism>
<dbReference type="InterPro" id="IPR005167">
    <property type="entry name" value="Bunya_G1"/>
</dbReference>
<keyword evidence="7" id="KW-0732">Signal</keyword>